<name>A0ABW3F2D6_9PROT</name>
<dbReference type="CDD" id="cd06532">
    <property type="entry name" value="Glyco_transf_25"/>
    <property type="match status" value="1"/>
</dbReference>
<evidence type="ECO:0000256" key="2">
    <source>
        <dbReference type="ARBA" id="ARBA00005222"/>
    </source>
</evidence>
<proteinExistence type="predicted"/>
<reference evidence="6" key="1">
    <citation type="journal article" date="2019" name="Int. J. Syst. Evol. Microbiol.">
        <title>The Global Catalogue of Microorganisms (GCM) 10K type strain sequencing project: providing services to taxonomists for standard genome sequencing and annotation.</title>
        <authorList>
            <consortium name="The Broad Institute Genomics Platform"/>
            <consortium name="The Broad Institute Genome Sequencing Center for Infectious Disease"/>
            <person name="Wu L."/>
            <person name="Ma J."/>
        </authorList>
    </citation>
    <scope>NUCLEOTIDE SEQUENCE [LARGE SCALE GENOMIC DNA]</scope>
    <source>
        <strain evidence="6">CCUG 58412</strain>
    </source>
</reference>
<evidence type="ECO:0000259" key="4">
    <source>
        <dbReference type="Pfam" id="PF01755"/>
    </source>
</evidence>
<evidence type="ECO:0000256" key="3">
    <source>
        <dbReference type="ARBA" id="ARBA00022985"/>
    </source>
</evidence>
<feature type="domain" description="Glycosyl transferase family 25" evidence="4">
    <location>
        <begin position="1"/>
        <end position="188"/>
    </location>
</feature>
<keyword evidence="3" id="KW-0448">Lipopolysaccharide biosynthesis</keyword>
<comment type="pathway">
    <text evidence="2">Glycan metabolism; lacto-N-neotetraose biosynthesis.</text>
</comment>
<evidence type="ECO:0000256" key="1">
    <source>
        <dbReference type="ARBA" id="ARBA00005068"/>
    </source>
</evidence>
<comment type="caution">
    <text evidence="5">The sequence shown here is derived from an EMBL/GenBank/DDBJ whole genome shotgun (WGS) entry which is preliminary data.</text>
</comment>
<evidence type="ECO:0000313" key="5">
    <source>
        <dbReference type="EMBL" id="MFD0912571.1"/>
    </source>
</evidence>
<sequence length="257" mass="29479">MLKIYIISLKRDEKKRRVIENKLNSLGLGFSFVDAIEGKLLTESEISHLNFAGKIKQRAFNPTLGEIGCGLSHLIAYRQFLNTADEWACILEDDVILDERFSVFIKNFNENELSEYQDCLFILGGQDGLDSRRLISKSLFKYIKVAGQVFRKIVGGERHVYRACCYLVSRKVSDNLLSVAKETFFLADDWLYLKQQNAFQQIFISDFVAHPVDLSNSTLEPERQALQSKVFAEAPQLLKTIKYFIKVVVAKLRSCFL</sequence>
<dbReference type="EMBL" id="JBHTKB010000001">
    <property type="protein sequence ID" value="MFD0912571.1"/>
    <property type="molecule type" value="Genomic_DNA"/>
</dbReference>
<comment type="pathway">
    <text evidence="1">Bacterial outer membrane biogenesis; lipooligosaccharide biosynthesis.</text>
</comment>
<dbReference type="InterPro" id="IPR002654">
    <property type="entry name" value="Glyco_trans_25"/>
</dbReference>
<gene>
    <name evidence="5" type="ORF">ACFQ1Z_03325</name>
</gene>
<evidence type="ECO:0000313" key="6">
    <source>
        <dbReference type="Proteomes" id="UP001597128"/>
    </source>
</evidence>
<protein>
    <submittedName>
        <fullName evidence="5">Glycosyltransferase family 25 protein</fullName>
    </submittedName>
</protein>
<accession>A0ABW3F2D6</accession>
<dbReference type="Pfam" id="PF01755">
    <property type="entry name" value="Glyco_transf_25"/>
    <property type="match status" value="1"/>
</dbReference>
<organism evidence="5 6">
    <name type="scientific">Methylophilus luteus</name>
    <dbReference type="NCBI Taxonomy" id="640108"/>
    <lineage>
        <taxon>Bacteria</taxon>
        <taxon>Pseudomonadati</taxon>
        <taxon>Pseudomonadota</taxon>
        <taxon>Betaproteobacteria</taxon>
        <taxon>Nitrosomonadales</taxon>
        <taxon>Methylophilaceae</taxon>
        <taxon>Methylophilus</taxon>
    </lineage>
</organism>
<dbReference type="Proteomes" id="UP001597128">
    <property type="component" value="Unassembled WGS sequence"/>
</dbReference>
<keyword evidence="6" id="KW-1185">Reference proteome</keyword>
<dbReference type="RefSeq" id="WP_379055629.1">
    <property type="nucleotide sequence ID" value="NZ_JBHTKB010000001.1"/>
</dbReference>